<feature type="region of interest" description="Disordered" evidence="1">
    <location>
        <begin position="1"/>
        <end position="22"/>
    </location>
</feature>
<evidence type="ECO:0000313" key="3">
    <source>
        <dbReference type="Proteomes" id="UP000222168"/>
    </source>
</evidence>
<dbReference type="GO" id="GO:0005524">
    <property type="term" value="F:ATP binding"/>
    <property type="evidence" value="ECO:0007669"/>
    <property type="project" value="UniProtKB-KW"/>
</dbReference>
<sequence length="66" mass="7259">MSQSDTATNTNDPSCLNPTNNTPLLVARGISKQFSGLMGLKQIDFVLAPTKAHQDFTKDNINQFDF</sequence>
<gene>
    <name evidence="2" type="ORF">Xish_01874</name>
</gene>
<reference evidence="2 3" key="1">
    <citation type="journal article" date="2017" name="Nat. Microbiol.">
        <title>Natural product diversity associated with the nematode symbionts Photorhabdus and Xenorhabdus.</title>
        <authorList>
            <person name="Tobias N.J."/>
            <person name="Wolff H."/>
            <person name="Djahanschiri B."/>
            <person name="Grundmann F."/>
            <person name="Kronenwerth M."/>
            <person name="Shi Y.M."/>
            <person name="Simonyi S."/>
            <person name="Grun P."/>
            <person name="Shapiro-Ilan D."/>
            <person name="Pidot S.J."/>
            <person name="Stinear T.P."/>
            <person name="Ebersberger I."/>
            <person name="Bode H.B."/>
        </authorList>
    </citation>
    <scope>NUCLEOTIDE SEQUENCE [LARGE SCALE GENOMIC DNA]</scope>
    <source>
        <strain evidence="2 3">DSM 22670</strain>
    </source>
</reference>
<accession>A0A2D0KGW2</accession>
<name>A0A2D0KGW2_9GAMM</name>
<evidence type="ECO:0000313" key="2">
    <source>
        <dbReference type="EMBL" id="PHM62664.1"/>
    </source>
</evidence>
<dbReference type="Proteomes" id="UP000222168">
    <property type="component" value="Unassembled WGS sequence"/>
</dbReference>
<keyword evidence="2" id="KW-0547">Nucleotide-binding</keyword>
<dbReference type="RefSeq" id="WP_099117615.1">
    <property type="nucleotide sequence ID" value="NZ_NJAK01000001.1"/>
</dbReference>
<dbReference type="EMBL" id="NJAK01000001">
    <property type="protein sequence ID" value="PHM62664.1"/>
    <property type="molecule type" value="Genomic_DNA"/>
</dbReference>
<comment type="caution">
    <text evidence="2">The sequence shown here is derived from an EMBL/GenBank/DDBJ whole genome shotgun (WGS) entry which is preliminary data.</text>
</comment>
<dbReference type="AlphaFoldDB" id="A0A2D0KGW2"/>
<keyword evidence="3" id="KW-1185">Reference proteome</keyword>
<evidence type="ECO:0000256" key="1">
    <source>
        <dbReference type="SAM" id="MobiDB-lite"/>
    </source>
</evidence>
<dbReference type="OrthoDB" id="9776369at2"/>
<protein>
    <submittedName>
        <fullName evidence="2">Autoinducer 2 ABC transporter ATP-binding protein LsrA</fullName>
    </submittedName>
</protein>
<keyword evidence="2" id="KW-0067">ATP-binding</keyword>
<organism evidence="2 3">
    <name type="scientific">Xenorhabdus ishibashii</name>
    <dbReference type="NCBI Taxonomy" id="1034471"/>
    <lineage>
        <taxon>Bacteria</taxon>
        <taxon>Pseudomonadati</taxon>
        <taxon>Pseudomonadota</taxon>
        <taxon>Gammaproteobacteria</taxon>
        <taxon>Enterobacterales</taxon>
        <taxon>Morganellaceae</taxon>
        <taxon>Xenorhabdus</taxon>
    </lineage>
</organism>
<proteinExistence type="predicted"/>